<proteinExistence type="predicted"/>
<dbReference type="EMBL" id="AXDY01000003">
    <property type="protein sequence ID" value="ERS94132.1"/>
    <property type="molecule type" value="Genomic_DNA"/>
</dbReference>
<dbReference type="RefSeq" id="WP_023015272.1">
    <property type="nucleotide sequence ID" value="NZ_AXDY01000003.1"/>
</dbReference>
<reference evidence="1 2" key="1">
    <citation type="journal article" date="2013" name="Genome Announc.">
        <title>Draft Genome Sequence of Staphylococcus simulans UMC-CNS-990, Isolated from a Case of Chronic Bovine Mastitis.</title>
        <authorList>
            <person name="Calcutt M.J."/>
            <person name="Foecking M.F."/>
            <person name="Hsieh H.Y."/>
            <person name="Perry J."/>
            <person name="Stewart G.C."/>
            <person name="Middleton J.R."/>
        </authorList>
    </citation>
    <scope>NUCLEOTIDE SEQUENCE [LARGE SCALE GENOMIC DNA]</scope>
    <source>
        <strain evidence="1 2">UMC-CNS-990</strain>
    </source>
</reference>
<accession>A0ABP2YVR7</accession>
<gene>
    <name evidence="1" type="ORF">SSIM_04750</name>
</gene>
<name>A0ABP2YVR7_STASI</name>
<organism evidence="1 2">
    <name type="scientific">Staphylococcus simulans UMC-CNS-990</name>
    <dbReference type="NCBI Taxonomy" id="1405498"/>
    <lineage>
        <taxon>Bacteria</taxon>
        <taxon>Bacillati</taxon>
        <taxon>Bacillota</taxon>
        <taxon>Bacilli</taxon>
        <taxon>Bacillales</taxon>
        <taxon>Staphylococcaceae</taxon>
        <taxon>Staphylococcus</taxon>
    </lineage>
</organism>
<comment type="caution">
    <text evidence="1">The sequence shown here is derived from an EMBL/GenBank/DDBJ whole genome shotgun (WGS) entry which is preliminary data.</text>
</comment>
<evidence type="ECO:0000313" key="1">
    <source>
        <dbReference type="EMBL" id="ERS94132.1"/>
    </source>
</evidence>
<keyword evidence="2" id="KW-1185">Reference proteome</keyword>
<sequence length="44" mass="5220">MDDIIKMLTLIILATVQRTPAIIKQLRIWHLDYLKAKKDNQKND</sequence>
<evidence type="ECO:0000313" key="2">
    <source>
        <dbReference type="Proteomes" id="UP000017131"/>
    </source>
</evidence>
<dbReference type="Proteomes" id="UP000017131">
    <property type="component" value="Unassembled WGS sequence"/>
</dbReference>
<protein>
    <submittedName>
        <fullName evidence="1">Uncharacterized protein</fullName>
    </submittedName>
</protein>